<feature type="transmembrane region" description="Helical" evidence="8">
    <location>
        <begin position="571"/>
        <end position="595"/>
    </location>
</feature>
<evidence type="ECO:0000256" key="8">
    <source>
        <dbReference type="SAM" id="Phobius"/>
    </source>
</evidence>
<feature type="transmembrane region" description="Helical" evidence="8">
    <location>
        <begin position="335"/>
        <end position="354"/>
    </location>
</feature>
<dbReference type="PANTHER" id="PTHR23514">
    <property type="entry name" value="BYPASS OF STOP CODON PROTEIN 6"/>
    <property type="match status" value="1"/>
</dbReference>
<dbReference type="InterPro" id="IPR036259">
    <property type="entry name" value="MFS_trans_sf"/>
</dbReference>
<dbReference type="InterPro" id="IPR051788">
    <property type="entry name" value="MFS_Transporter"/>
</dbReference>
<feature type="transmembrane region" description="Helical" evidence="8">
    <location>
        <begin position="180"/>
        <end position="197"/>
    </location>
</feature>
<evidence type="ECO:0000256" key="2">
    <source>
        <dbReference type="ARBA" id="ARBA00008335"/>
    </source>
</evidence>
<feature type="transmembrane region" description="Helical" evidence="8">
    <location>
        <begin position="308"/>
        <end position="329"/>
    </location>
</feature>
<keyword evidence="6 8" id="KW-0472">Membrane</keyword>
<comment type="similarity">
    <text evidence="2">Belongs to the major facilitator superfamily.</text>
</comment>
<sequence>MASPDSQATQAHPESSSSPQLNHDEMHTASSFLPHDARHRCSLGLDLVGETLALTESSPQASSSATFRPNVMPLSHADPDVANTRTGGSLESSITSSPIVSLVNFSATCAKCVSTDARTLQIPSGVDAEVPTHSLEFEHLSRRLITTYFIYFLCGWGDGVTATVLPYFMKDFNLNTMTSALLFVMSTVGCLLGTILLERVVKFQGRFYPSLDQRTYLPAIPFFHRLFTENVSSTLPCGVGYSPSKARFSSLVLAALLHPLFFILMGTALNYPMVLMAYGIASVARTFWTGSSNFYIASTPKKPLGVSLGWWCIGSFSAPLVCQTLLAKGIPWRRFYLGSLVLSVIALILIIFNFRPTRNEFLKDRKAALEAIQFTAGALSSGTDTMVALQSSQQEKILDVSVSRLDAPSPPNTLRRALSMPYQWAFIVFIFIYGGSETVFSGYIVDYLLAERNFNSNTVGYVSSGFWGGMGIGRILWGYYCTGSVAASHRRGLPILNVSRQPDVHPTQAHYSYMHSSEVRVAFSMTMLIWFVDSTTENALSSAVIGLVYGPIFAGTLGLCNDVLPSEVHMVSMAILSAASSVGSAILPFVAGLIADEDGMRVFCYVTVSQTVAMFSLWILFPASPPVRVSGPA</sequence>
<dbReference type="SUPFAM" id="SSF103473">
    <property type="entry name" value="MFS general substrate transporter"/>
    <property type="match status" value="2"/>
</dbReference>
<keyword evidence="3" id="KW-0813">Transport</keyword>
<dbReference type="Gene3D" id="1.20.1250.20">
    <property type="entry name" value="MFS general substrate transporter like domains"/>
    <property type="match status" value="1"/>
</dbReference>
<evidence type="ECO:0000256" key="4">
    <source>
        <dbReference type="ARBA" id="ARBA00022692"/>
    </source>
</evidence>
<evidence type="ECO:0000256" key="6">
    <source>
        <dbReference type="ARBA" id="ARBA00023136"/>
    </source>
</evidence>
<keyword evidence="4 8" id="KW-0812">Transmembrane</keyword>
<protein>
    <submittedName>
        <fullName evidence="9">MFS general substrate transporter</fullName>
    </submittedName>
</protein>
<evidence type="ECO:0000313" key="10">
    <source>
        <dbReference type="Proteomes" id="UP000092154"/>
    </source>
</evidence>
<name>A0A1B7N3I5_9AGAM</name>
<feature type="transmembrane region" description="Helical" evidence="8">
    <location>
        <begin position="424"/>
        <end position="445"/>
    </location>
</feature>
<accession>A0A1B7N3I5</accession>
<dbReference type="Proteomes" id="UP000092154">
    <property type="component" value="Unassembled WGS sequence"/>
</dbReference>
<dbReference type="GO" id="GO:0016020">
    <property type="term" value="C:membrane"/>
    <property type="evidence" value="ECO:0007669"/>
    <property type="project" value="TreeGrafter"/>
</dbReference>
<feature type="compositionally biased region" description="Polar residues" evidence="7">
    <location>
        <begin position="1"/>
        <end position="21"/>
    </location>
</feature>
<feature type="transmembrane region" description="Helical" evidence="8">
    <location>
        <begin position="148"/>
        <end position="168"/>
    </location>
</feature>
<feature type="transmembrane region" description="Helical" evidence="8">
    <location>
        <begin position="539"/>
        <end position="559"/>
    </location>
</feature>
<proteinExistence type="inferred from homology"/>
<evidence type="ECO:0000256" key="7">
    <source>
        <dbReference type="SAM" id="MobiDB-lite"/>
    </source>
</evidence>
<feature type="transmembrane region" description="Helical" evidence="8">
    <location>
        <begin position="602"/>
        <end position="621"/>
    </location>
</feature>
<gene>
    <name evidence="9" type="ORF">K503DRAFT_799666</name>
</gene>
<evidence type="ECO:0000256" key="5">
    <source>
        <dbReference type="ARBA" id="ARBA00022989"/>
    </source>
</evidence>
<organism evidence="9 10">
    <name type="scientific">Rhizopogon vinicolor AM-OR11-026</name>
    <dbReference type="NCBI Taxonomy" id="1314800"/>
    <lineage>
        <taxon>Eukaryota</taxon>
        <taxon>Fungi</taxon>
        <taxon>Dikarya</taxon>
        <taxon>Basidiomycota</taxon>
        <taxon>Agaricomycotina</taxon>
        <taxon>Agaricomycetes</taxon>
        <taxon>Agaricomycetidae</taxon>
        <taxon>Boletales</taxon>
        <taxon>Suillineae</taxon>
        <taxon>Rhizopogonaceae</taxon>
        <taxon>Rhizopogon</taxon>
    </lineage>
</organism>
<dbReference type="OrthoDB" id="413079at2759"/>
<evidence type="ECO:0000256" key="1">
    <source>
        <dbReference type="ARBA" id="ARBA00004127"/>
    </source>
</evidence>
<keyword evidence="10" id="KW-1185">Reference proteome</keyword>
<dbReference type="InParanoid" id="A0A1B7N3I5"/>
<feature type="transmembrane region" description="Helical" evidence="8">
    <location>
        <begin position="251"/>
        <end position="269"/>
    </location>
</feature>
<dbReference type="AlphaFoldDB" id="A0A1B7N3I5"/>
<feature type="transmembrane region" description="Helical" evidence="8">
    <location>
        <begin position="275"/>
        <end position="296"/>
    </location>
</feature>
<evidence type="ECO:0000256" key="3">
    <source>
        <dbReference type="ARBA" id="ARBA00022448"/>
    </source>
</evidence>
<dbReference type="PANTHER" id="PTHR23514:SF3">
    <property type="entry name" value="BYPASS OF STOP CODON PROTEIN 6"/>
    <property type="match status" value="1"/>
</dbReference>
<reference evidence="9 10" key="1">
    <citation type="submission" date="2016-06" db="EMBL/GenBank/DDBJ databases">
        <title>Comparative genomics of the ectomycorrhizal sister species Rhizopogon vinicolor and Rhizopogon vesiculosus (Basidiomycota: Boletales) reveals a divergence of the mating type B locus.</title>
        <authorList>
            <consortium name="DOE Joint Genome Institute"/>
            <person name="Mujic A.B."/>
            <person name="Kuo A."/>
            <person name="Tritt A."/>
            <person name="Lipzen A."/>
            <person name="Chen C."/>
            <person name="Johnson J."/>
            <person name="Sharma A."/>
            <person name="Barry K."/>
            <person name="Grigoriev I.V."/>
            <person name="Spatafora J.W."/>
        </authorList>
    </citation>
    <scope>NUCLEOTIDE SEQUENCE [LARGE SCALE GENOMIC DNA]</scope>
    <source>
        <strain evidence="9 10">AM-OR11-026</strain>
    </source>
</reference>
<dbReference type="EMBL" id="KV448250">
    <property type="protein sequence ID" value="OAX39417.1"/>
    <property type="molecule type" value="Genomic_DNA"/>
</dbReference>
<keyword evidence="5 8" id="KW-1133">Transmembrane helix</keyword>
<comment type="subcellular location">
    <subcellularLocation>
        <location evidence="1">Endomembrane system</location>
        <topology evidence="1">Multi-pass membrane protein</topology>
    </subcellularLocation>
</comment>
<dbReference type="GO" id="GO:0012505">
    <property type="term" value="C:endomembrane system"/>
    <property type="evidence" value="ECO:0007669"/>
    <property type="project" value="UniProtKB-SubCell"/>
</dbReference>
<evidence type="ECO:0000313" key="9">
    <source>
        <dbReference type="EMBL" id="OAX39417.1"/>
    </source>
</evidence>
<feature type="region of interest" description="Disordered" evidence="7">
    <location>
        <begin position="1"/>
        <end position="24"/>
    </location>
</feature>